<keyword evidence="2" id="KW-1185">Reference proteome</keyword>
<protein>
    <submittedName>
        <fullName evidence="1">LAFE_0A07580g1_1</fullName>
    </submittedName>
</protein>
<proteinExistence type="predicted"/>
<accession>A0A1G4M724</accession>
<dbReference type="Pfam" id="PF09074">
    <property type="entry name" value="Mer2"/>
    <property type="match status" value="1"/>
</dbReference>
<dbReference type="InterPro" id="IPR015159">
    <property type="entry name" value="Rec107"/>
</dbReference>
<dbReference type="GO" id="GO:0000794">
    <property type="term" value="C:condensed nuclear chromosome"/>
    <property type="evidence" value="ECO:0007669"/>
    <property type="project" value="InterPro"/>
</dbReference>
<organism evidence="1 2">
    <name type="scientific">Lachancea fermentati</name>
    <name type="common">Zygosaccharomyces fermentati</name>
    <dbReference type="NCBI Taxonomy" id="4955"/>
    <lineage>
        <taxon>Eukaryota</taxon>
        <taxon>Fungi</taxon>
        <taxon>Dikarya</taxon>
        <taxon>Ascomycota</taxon>
        <taxon>Saccharomycotina</taxon>
        <taxon>Saccharomycetes</taxon>
        <taxon>Saccharomycetales</taxon>
        <taxon>Saccharomycetaceae</taxon>
        <taxon>Lachancea</taxon>
    </lineage>
</organism>
<evidence type="ECO:0000313" key="2">
    <source>
        <dbReference type="Proteomes" id="UP000190831"/>
    </source>
</evidence>
<dbReference type="GO" id="GO:0007131">
    <property type="term" value="P:reciprocal meiotic recombination"/>
    <property type="evidence" value="ECO:0007669"/>
    <property type="project" value="InterPro"/>
</dbReference>
<gene>
    <name evidence="1" type="ORF">LAFE_0A07580G</name>
</gene>
<evidence type="ECO:0000313" key="1">
    <source>
        <dbReference type="EMBL" id="SCV99637.1"/>
    </source>
</evidence>
<dbReference type="EMBL" id="LT598487">
    <property type="protein sequence ID" value="SCV99637.1"/>
    <property type="molecule type" value="Genomic_DNA"/>
</dbReference>
<dbReference type="OrthoDB" id="3997928at2759"/>
<sequence length="255" mass="27421">MAESDQSTDYSSPRRYMEDETDKQILQWAGKLELESIELRDQSSRLIAELGRNSQQLHASCESLRAVTSGVRDLTAPDVTGKLQRLGDAQQQQTARTDAALATVQTTVEGLARQMETLCNVVQLVSRDMQQVAQRQAWLEQRVGAISEAAGAATEAAAAAAAAATRAVETSSRVVEDTTRAAVEGGSRATGSHVKPTCATWPPGRVTETAPDHCTRLGTRGPSRWIIPWDEIGAPDDETPPLARELAEAALSSEL</sequence>
<dbReference type="STRING" id="4955.A0A1G4M724"/>
<reference evidence="1 2" key="1">
    <citation type="submission" date="2016-03" db="EMBL/GenBank/DDBJ databases">
        <authorList>
            <person name="Devillers H."/>
        </authorList>
    </citation>
    <scope>NUCLEOTIDE SEQUENCE [LARGE SCALE GENOMIC DNA]</scope>
    <source>
        <strain evidence="1">CBS 6772</strain>
    </source>
</reference>
<name>A0A1G4M724_LACFM</name>
<dbReference type="Proteomes" id="UP000190831">
    <property type="component" value="Chromosome A"/>
</dbReference>
<dbReference type="AlphaFoldDB" id="A0A1G4M724"/>